<dbReference type="InterPro" id="IPR013083">
    <property type="entry name" value="Znf_RING/FYVE/PHD"/>
</dbReference>
<proteinExistence type="inferred from homology"/>
<dbReference type="PROSITE" id="PS50089">
    <property type="entry name" value="ZF_RING_2"/>
    <property type="match status" value="1"/>
</dbReference>
<feature type="domain" description="RING-type" evidence="11">
    <location>
        <begin position="76"/>
        <end position="127"/>
    </location>
</feature>
<dbReference type="InterPro" id="IPR058731">
    <property type="entry name" value="Znf-B_box_ZFPL1-like"/>
</dbReference>
<comment type="subcellular location">
    <subcellularLocation>
        <location evidence="1">Membrane</location>
        <topology evidence="1">Single-pass membrane protein</topology>
    </subcellularLocation>
</comment>
<gene>
    <name evidence="12" type="ORF">D915_000640</name>
</gene>
<evidence type="ECO:0000313" key="13">
    <source>
        <dbReference type="Proteomes" id="UP000230066"/>
    </source>
</evidence>
<keyword evidence="5 9" id="KW-0863">Zinc-finger</keyword>
<dbReference type="InterPro" id="IPR039043">
    <property type="entry name" value="ZFPL1"/>
</dbReference>
<evidence type="ECO:0000313" key="12">
    <source>
        <dbReference type="EMBL" id="THD28554.1"/>
    </source>
</evidence>
<dbReference type="Pfam" id="PF25998">
    <property type="entry name" value="U-box_ZFPL1"/>
    <property type="match status" value="1"/>
</dbReference>
<keyword evidence="7 10" id="KW-1133">Transmembrane helix</keyword>
<name>A0A4E0RRE8_FASHE</name>
<keyword evidence="8 10" id="KW-0472">Membrane</keyword>
<dbReference type="EMBL" id="JXXN02000122">
    <property type="protein sequence ID" value="THD28554.1"/>
    <property type="molecule type" value="Genomic_DNA"/>
</dbReference>
<evidence type="ECO:0000256" key="4">
    <source>
        <dbReference type="ARBA" id="ARBA00022723"/>
    </source>
</evidence>
<evidence type="ECO:0000256" key="6">
    <source>
        <dbReference type="ARBA" id="ARBA00022833"/>
    </source>
</evidence>
<evidence type="ECO:0000256" key="1">
    <source>
        <dbReference type="ARBA" id="ARBA00004167"/>
    </source>
</evidence>
<dbReference type="PANTHER" id="PTHR12981:SF0">
    <property type="entry name" value="ZINC FINGER PROTEIN-LIKE 1"/>
    <property type="match status" value="1"/>
</dbReference>
<sequence>MDCRGAFDWGVRADSAWPGGRLAMGLCKCEKKKVTTLFCFEHRVNVCDFCMVASHPRCVVKPYLGWLTDSGFDPSCAICNERFDADESKECVRLVCLDVFHWDCLDRLISAAPPTTAPSGFLCPSCEHPIIPQRNQGGPVAEALRSFLNRTQWATINLTQFPEFPEAHAAHIQPFNSLARHLQNSSGSKYVLSASSNRYSSLIYTFMHRYSVFVSSRIYSFSKPSHLRRPRTILSLLALFIFLVVFVQHLHSSSPSDIRGDPLFDPHMNPNIHLDEHAAAAIHGGVRFNPEVHDKSHQ</sequence>
<dbReference type="SUPFAM" id="SSF57850">
    <property type="entry name" value="RING/U-box"/>
    <property type="match status" value="1"/>
</dbReference>
<reference evidence="12" key="1">
    <citation type="submission" date="2019-03" db="EMBL/GenBank/DDBJ databases">
        <title>Improved annotation for the trematode Fasciola hepatica.</title>
        <authorList>
            <person name="Choi Y.-J."/>
            <person name="Martin J."/>
            <person name="Mitreva M."/>
        </authorList>
    </citation>
    <scope>NUCLEOTIDE SEQUENCE [LARGE SCALE GENOMIC DNA]</scope>
</reference>
<dbReference type="GO" id="GO:0008270">
    <property type="term" value="F:zinc ion binding"/>
    <property type="evidence" value="ECO:0007669"/>
    <property type="project" value="UniProtKB-KW"/>
</dbReference>
<evidence type="ECO:0000256" key="8">
    <source>
        <dbReference type="ARBA" id="ARBA00023136"/>
    </source>
</evidence>
<dbReference type="AlphaFoldDB" id="A0A4E0RRE8"/>
<evidence type="ECO:0000256" key="9">
    <source>
        <dbReference type="PROSITE-ProRule" id="PRU00175"/>
    </source>
</evidence>
<evidence type="ECO:0000259" key="11">
    <source>
        <dbReference type="PROSITE" id="PS50089"/>
    </source>
</evidence>
<keyword evidence="6" id="KW-0862">Zinc</keyword>
<dbReference type="InterPro" id="IPR058730">
    <property type="entry name" value="U-box_ZFPL1-like"/>
</dbReference>
<dbReference type="Pfam" id="PF25993">
    <property type="entry name" value="zf-B_box_ZFPL1"/>
    <property type="match status" value="1"/>
</dbReference>
<keyword evidence="13" id="KW-1185">Reference proteome</keyword>
<keyword evidence="4" id="KW-0479">Metal-binding</keyword>
<evidence type="ECO:0000256" key="2">
    <source>
        <dbReference type="ARBA" id="ARBA00005561"/>
    </source>
</evidence>
<dbReference type="GO" id="GO:0016020">
    <property type="term" value="C:membrane"/>
    <property type="evidence" value="ECO:0007669"/>
    <property type="project" value="UniProtKB-SubCell"/>
</dbReference>
<comment type="caution">
    <text evidence="12">The sequence shown here is derived from an EMBL/GenBank/DDBJ whole genome shotgun (WGS) entry which is preliminary data.</text>
</comment>
<dbReference type="Gene3D" id="3.30.40.10">
    <property type="entry name" value="Zinc/RING finger domain, C3HC4 (zinc finger)"/>
    <property type="match status" value="1"/>
</dbReference>
<dbReference type="Proteomes" id="UP000230066">
    <property type="component" value="Unassembled WGS sequence"/>
</dbReference>
<accession>A0A4E0RRE8</accession>
<protein>
    <submittedName>
        <fullName evidence="12">Zinc finger protein 1</fullName>
    </submittedName>
</protein>
<feature type="transmembrane region" description="Helical" evidence="10">
    <location>
        <begin position="233"/>
        <end position="251"/>
    </location>
</feature>
<dbReference type="InterPro" id="IPR001841">
    <property type="entry name" value="Znf_RING"/>
</dbReference>
<evidence type="ECO:0000256" key="3">
    <source>
        <dbReference type="ARBA" id="ARBA00022692"/>
    </source>
</evidence>
<evidence type="ECO:0000256" key="5">
    <source>
        <dbReference type="ARBA" id="ARBA00022771"/>
    </source>
</evidence>
<comment type="similarity">
    <text evidence="2">Belongs to the ZFPL1 family.</text>
</comment>
<evidence type="ECO:0000256" key="10">
    <source>
        <dbReference type="SAM" id="Phobius"/>
    </source>
</evidence>
<organism evidence="12 13">
    <name type="scientific">Fasciola hepatica</name>
    <name type="common">Liver fluke</name>
    <dbReference type="NCBI Taxonomy" id="6192"/>
    <lineage>
        <taxon>Eukaryota</taxon>
        <taxon>Metazoa</taxon>
        <taxon>Spiralia</taxon>
        <taxon>Lophotrochozoa</taxon>
        <taxon>Platyhelminthes</taxon>
        <taxon>Trematoda</taxon>
        <taxon>Digenea</taxon>
        <taxon>Plagiorchiida</taxon>
        <taxon>Echinostomata</taxon>
        <taxon>Echinostomatoidea</taxon>
        <taxon>Fasciolidae</taxon>
        <taxon>Fasciola</taxon>
    </lineage>
</organism>
<dbReference type="GO" id="GO:0005794">
    <property type="term" value="C:Golgi apparatus"/>
    <property type="evidence" value="ECO:0007669"/>
    <property type="project" value="TreeGrafter"/>
</dbReference>
<keyword evidence="3 10" id="KW-0812">Transmembrane</keyword>
<evidence type="ECO:0000256" key="7">
    <source>
        <dbReference type="ARBA" id="ARBA00022989"/>
    </source>
</evidence>
<dbReference type="PANTHER" id="PTHR12981">
    <property type="entry name" value="ZINC FINGER PROTEIN-LIKE 1"/>
    <property type="match status" value="1"/>
</dbReference>